<organism evidence="1 2">
    <name type="scientific">Snodgrassella alvi</name>
    <dbReference type="NCBI Taxonomy" id="1196083"/>
    <lineage>
        <taxon>Bacteria</taxon>
        <taxon>Pseudomonadati</taxon>
        <taxon>Pseudomonadota</taxon>
        <taxon>Betaproteobacteria</taxon>
        <taxon>Neisseriales</taxon>
        <taxon>Neisseriaceae</taxon>
        <taxon>Snodgrassella</taxon>
    </lineage>
</organism>
<dbReference type="EMBL" id="MEIP01000013">
    <property type="protein sequence ID" value="PIT48507.1"/>
    <property type="molecule type" value="Genomic_DNA"/>
</dbReference>
<accession>A0A2N9XJK2</accession>
<dbReference type="Pfam" id="PF20541">
    <property type="entry name" value="DUF6756"/>
    <property type="match status" value="1"/>
</dbReference>
<gene>
    <name evidence="1" type="ORF">BHC46_04645</name>
</gene>
<comment type="caution">
    <text evidence="1">The sequence shown here is derived from an EMBL/GenBank/DDBJ whole genome shotgun (WGS) entry which is preliminary data.</text>
</comment>
<evidence type="ECO:0000313" key="1">
    <source>
        <dbReference type="EMBL" id="PIT48507.1"/>
    </source>
</evidence>
<proteinExistence type="predicted"/>
<dbReference type="RefSeq" id="WP_100120806.1">
    <property type="nucleotide sequence ID" value="NZ_MEIP01000013.1"/>
</dbReference>
<name>A0A2N9XJK2_9NEIS</name>
<dbReference type="AlphaFoldDB" id="A0A2N9XJK2"/>
<dbReference type="InterPro" id="IPR046644">
    <property type="entry name" value="DUF6756"/>
</dbReference>
<sequence length="147" mass="17332">MRYIADDFIVEAKKLRISYKEINMQDALRIRNNIENLYCKKGYGALWERISIENFGFHTPNNKAIFKNLNAEINNEVIIFFEESTDKTFFKLKNIVDLMNVVNELFGFVFYITDENESFLLCRNDHEFIIGAGKAKKWVENLLKNST</sequence>
<reference evidence="1 2" key="1">
    <citation type="journal article" date="2017" name="MBio">
        <title>Type VI secretion-mediated competition in the bee gut microbiome.</title>
        <authorList>
            <person name="Steele M.I."/>
            <person name="Kwong W.K."/>
            <person name="Powell J.E."/>
            <person name="Whiteley M."/>
            <person name="Moran N.A."/>
        </authorList>
    </citation>
    <scope>NUCLEOTIDE SEQUENCE [LARGE SCALE GENOMIC DNA]</scope>
    <source>
        <strain evidence="1 2">Ruf1-X</strain>
    </source>
</reference>
<protein>
    <submittedName>
        <fullName evidence="1">Uncharacterized protein</fullName>
    </submittedName>
</protein>
<dbReference type="Proteomes" id="UP000229970">
    <property type="component" value="Unassembled WGS sequence"/>
</dbReference>
<evidence type="ECO:0000313" key="2">
    <source>
        <dbReference type="Proteomes" id="UP000229970"/>
    </source>
</evidence>